<protein>
    <submittedName>
        <fullName evidence="9">Efflux ABC transporter, permease protein</fullName>
    </submittedName>
</protein>
<evidence type="ECO:0000256" key="7">
    <source>
        <dbReference type="SAM" id="Phobius"/>
    </source>
</evidence>
<dbReference type="GO" id="GO:0005886">
    <property type="term" value="C:plasma membrane"/>
    <property type="evidence" value="ECO:0007669"/>
    <property type="project" value="UniProtKB-SubCell"/>
</dbReference>
<accession>C7HTG5</accession>
<dbReference type="GO" id="GO:0022857">
    <property type="term" value="F:transmembrane transporter activity"/>
    <property type="evidence" value="ECO:0007669"/>
    <property type="project" value="TreeGrafter"/>
</dbReference>
<feature type="transmembrane region" description="Helical" evidence="7">
    <location>
        <begin position="745"/>
        <end position="764"/>
    </location>
</feature>
<evidence type="ECO:0000256" key="3">
    <source>
        <dbReference type="ARBA" id="ARBA00022692"/>
    </source>
</evidence>
<feature type="transmembrane region" description="Helical" evidence="7">
    <location>
        <begin position="12"/>
        <end position="30"/>
    </location>
</feature>
<evidence type="ECO:0000256" key="6">
    <source>
        <dbReference type="ARBA" id="ARBA00038076"/>
    </source>
</evidence>
<organism evidence="9 10">
    <name type="scientific">Anaerococcus vaginalis ATCC 51170</name>
    <dbReference type="NCBI Taxonomy" id="655811"/>
    <lineage>
        <taxon>Bacteria</taxon>
        <taxon>Bacillati</taxon>
        <taxon>Bacillota</taxon>
        <taxon>Tissierellia</taxon>
        <taxon>Tissierellales</taxon>
        <taxon>Peptoniphilaceae</taxon>
        <taxon>Anaerococcus</taxon>
    </lineage>
</organism>
<evidence type="ECO:0000256" key="2">
    <source>
        <dbReference type="ARBA" id="ARBA00022475"/>
    </source>
</evidence>
<dbReference type="HOGENOM" id="CLU_346038_0_0_9"/>
<dbReference type="EMBL" id="ACXU01000006">
    <property type="protein sequence ID" value="EEU13043.1"/>
    <property type="molecule type" value="Genomic_DNA"/>
</dbReference>
<dbReference type="Pfam" id="PF02687">
    <property type="entry name" value="FtsX"/>
    <property type="match status" value="1"/>
</dbReference>
<dbReference type="AlphaFoldDB" id="C7HTG5"/>
<keyword evidence="2" id="KW-1003">Cell membrane</keyword>
<gene>
    <name evidence="9" type="ORF">HMPREF0078_0566</name>
</gene>
<evidence type="ECO:0000256" key="4">
    <source>
        <dbReference type="ARBA" id="ARBA00022989"/>
    </source>
</evidence>
<feature type="transmembrane region" description="Helical" evidence="7">
    <location>
        <begin position="779"/>
        <end position="797"/>
    </location>
</feature>
<evidence type="ECO:0000313" key="9">
    <source>
        <dbReference type="EMBL" id="EEU13043.1"/>
    </source>
</evidence>
<dbReference type="InterPro" id="IPR003838">
    <property type="entry name" value="ABC3_permease_C"/>
</dbReference>
<feature type="transmembrane region" description="Helical" evidence="7">
    <location>
        <begin position="682"/>
        <end position="703"/>
    </location>
</feature>
<dbReference type="PANTHER" id="PTHR30572:SF4">
    <property type="entry name" value="ABC TRANSPORTER PERMEASE YTRF"/>
    <property type="match status" value="1"/>
</dbReference>
<proteinExistence type="inferred from homology"/>
<comment type="subcellular location">
    <subcellularLocation>
        <location evidence="1">Cell membrane</location>
        <topology evidence="1">Multi-pass membrane protein</topology>
    </subcellularLocation>
</comment>
<dbReference type="Proteomes" id="UP000003821">
    <property type="component" value="Unassembled WGS sequence"/>
</dbReference>
<dbReference type="PANTHER" id="PTHR30572">
    <property type="entry name" value="MEMBRANE COMPONENT OF TRANSPORTER-RELATED"/>
    <property type="match status" value="1"/>
</dbReference>
<name>C7HTG5_9FIRM</name>
<comment type="similarity">
    <text evidence="6">Belongs to the ABC-4 integral membrane protein family.</text>
</comment>
<feature type="transmembrane region" description="Helical" evidence="7">
    <location>
        <begin position="419"/>
        <end position="441"/>
    </location>
</feature>
<feature type="transmembrane region" description="Helical" evidence="7">
    <location>
        <begin position="349"/>
        <end position="369"/>
    </location>
</feature>
<keyword evidence="10" id="KW-1185">Reference proteome</keyword>
<feature type="transmembrane region" description="Helical" evidence="7">
    <location>
        <begin position="301"/>
        <end position="329"/>
    </location>
</feature>
<feature type="domain" description="ABC3 transporter permease C-terminal" evidence="8">
    <location>
        <begin position="262"/>
        <end position="381"/>
    </location>
</feature>
<dbReference type="InterPro" id="IPR050250">
    <property type="entry name" value="Macrolide_Exporter_MacB"/>
</dbReference>
<evidence type="ECO:0000259" key="8">
    <source>
        <dbReference type="Pfam" id="PF02687"/>
    </source>
</evidence>
<evidence type="ECO:0000256" key="5">
    <source>
        <dbReference type="ARBA" id="ARBA00023136"/>
    </source>
</evidence>
<feature type="transmembrane region" description="Helical" evidence="7">
    <location>
        <begin position="259"/>
        <end position="280"/>
    </location>
</feature>
<evidence type="ECO:0000313" key="10">
    <source>
        <dbReference type="Proteomes" id="UP000003821"/>
    </source>
</evidence>
<reference evidence="9 10" key="1">
    <citation type="submission" date="2009-08" db="EMBL/GenBank/DDBJ databases">
        <authorList>
            <person name="Muzny D."/>
            <person name="Qin X."/>
            <person name="Deng J."/>
            <person name="Jiang H."/>
            <person name="Liu Y."/>
            <person name="Qu J."/>
            <person name="Song X.-Z."/>
            <person name="Zhang L."/>
            <person name="Thornton R."/>
            <person name="Coyle M."/>
            <person name="Francisco L."/>
            <person name="Jackson L."/>
            <person name="Javaid M."/>
            <person name="Korchina V."/>
            <person name="Kovar C."/>
            <person name="Mata R."/>
            <person name="Mathew T."/>
            <person name="Ngo R."/>
            <person name="Nguyen L."/>
            <person name="Nguyen N."/>
            <person name="Okwuonu G."/>
            <person name="Ongeri F."/>
            <person name="Pham C."/>
            <person name="Simmons D."/>
            <person name="Wilczek-Boney K."/>
            <person name="Hale W."/>
            <person name="Jakkamsetti A."/>
            <person name="Pham P."/>
            <person name="Ruth R."/>
            <person name="San Lucas F."/>
            <person name="Warren J."/>
            <person name="Zhang J."/>
            <person name="Zhao Z."/>
            <person name="Zhou C."/>
            <person name="Zhu D."/>
            <person name="Lee S."/>
            <person name="Bess C."/>
            <person name="Blankenburg K."/>
            <person name="Forbes L."/>
            <person name="Fu Q."/>
            <person name="Gubbala S."/>
            <person name="Hirani K."/>
            <person name="Jayaseelan J.C."/>
            <person name="Lara F."/>
            <person name="Munidasa M."/>
            <person name="Palculict T."/>
            <person name="Patil S."/>
            <person name="Pu L.-L."/>
            <person name="Saada N."/>
            <person name="Tang L."/>
            <person name="Weissenberger G."/>
            <person name="Zhu Y."/>
            <person name="Hemphill L."/>
            <person name="Shang Y."/>
            <person name="Youmans B."/>
            <person name="Ayvaz T."/>
            <person name="Ross M."/>
            <person name="Santibanez J."/>
            <person name="Aqrawi P."/>
            <person name="Gross S."/>
            <person name="Joshi V."/>
            <person name="Fowler G."/>
            <person name="Nazareth L."/>
            <person name="Reid J."/>
            <person name="Worley K."/>
            <person name="Petrosino J."/>
            <person name="Highlander S."/>
            <person name="Gibbs R."/>
            <person name="Gibbs R."/>
        </authorList>
    </citation>
    <scope>NUCLEOTIDE SEQUENCE [LARGE SCALE GENOMIC DNA]</scope>
    <source>
        <strain evidence="9 10">ATCC 51170</strain>
    </source>
</reference>
<keyword evidence="3 7" id="KW-0812">Transmembrane</keyword>
<comment type="caution">
    <text evidence="9">The sequence shown here is derived from an EMBL/GenBank/DDBJ whole genome shotgun (WGS) entry which is preliminary data.</text>
</comment>
<sequence>MKNMNKKNFPIFISLFIVSLFFTVIFYYGYTNMKANYGYYMASSFYHGEIKEELSIEDVEKLKSSEDIDLVGKMSLNPDNGRLADDLVVVNYQDQAINKMREYSRLVDGRFAEKEDEIVISESLVEKNKLKIGDKLELDLGKRFLDGEEIGPTSANTDREKFESQGSKSFTLVGVYGDVYNKYSKLSFALGLQDKMTTFKTFIKFHSFEEAYKNRAKIRNEINKRLGKDVHLEFSKSLINYYGLENELLQNIMKKSVTILSVLGCIVIFVFFIKNIFWVWGLRKIRELSIYKSIGSTNGQIYLLLLKEGLVTTAIPILLGHIAGFIFMYRLYKNITEGVGVSAFEGVKFNPLLSLAIILVSFIIVALAIKSPAKKISKINIIDGIRGNIDFSKSKKKRAKDFWKELKLNNLASIKSQRYISAIGIIIISVFIITIGISTYYRDFSHYDDGYNFSVDYFSEKNQVPKILKEIVDKIPNEKSYISKDKYVQVENTNEFSKEAKAAGLDEEAKKNIKKYKAKGMDGFIIALEEKDLKELGGKKGEFVLYNTIQEDSSIPIAKAKRISYFGNPQTLDINFENDYNKTIKISKTITDLGKYKSRTMPFDVKVYTDFDTYFKLMEESGDEKYTEYAYTLNMKVKDSDTKDVKEYVEAMIGEQISPDDRFNIKIGEEIAKNEYKEVKSFIKFVIGIASIIFVLNITNGYSSINLSLMSRKKEIGSLYSCGMDVDELKNIYQKEFIEEQVKSFIISIMVSLGVMFIISIIASDLRMSTLIKYYDYKSFLGFSLVVYGINLIIYNFSLKRILDRPTIDLIRTI</sequence>
<dbReference type="eggNOG" id="COG0577">
    <property type="taxonomic scope" value="Bacteria"/>
</dbReference>
<evidence type="ECO:0000256" key="1">
    <source>
        <dbReference type="ARBA" id="ARBA00004651"/>
    </source>
</evidence>
<keyword evidence="4 7" id="KW-1133">Transmembrane helix</keyword>
<keyword evidence="5 7" id="KW-0472">Membrane</keyword>